<organism evidence="5 6">
    <name type="scientific">Juglans regia</name>
    <name type="common">English walnut</name>
    <dbReference type="NCBI Taxonomy" id="51240"/>
    <lineage>
        <taxon>Eukaryota</taxon>
        <taxon>Viridiplantae</taxon>
        <taxon>Streptophyta</taxon>
        <taxon>Embryophyta</taxon>
        <taxon>Tracheophyta</taxon>
        <taxon>Spermatophyta</taxon>
        <taxon>Magnoliopsida</taxon>
        <taxon>eudicotyledons</taxon>
        <taxon>Gunneridae</taxon>
        <taxon>Pentapetalae</taxon>
        <taxon>rosids</taxon>
        <taxon>fabids</taxon>
        <taxon>Fagales</taxon>
        <taxon>Juglandaceae</taxon>
        <taxon>Juglans</taxon>
    </lineage>
</organism>
<dbReference type="InterPro" id="IPR036638">
    <property type="entry name" value="HLH_DNA-bd_sf"/>
</dbReference>
<comment type="subcellular location">
    <subcellularLocation>
        <location evidence="1">Nucleus</location>
    </subcellularLocation>
</comment>
<protein>
    <submittedName>
        <fullName evidence="5">Uncharacterized protein</fullName>
    </submittedName>
</protein>
<dbReference type="GO" id="GO:0006355">
    <property type="term" value="P:regulation of DNA-templated transcription"/>
    <property type="evidence" value="ECO:0007669"/>
    <property type="project" value="InterPro"/>
</dbReference>
<reference evidence="5" key="2">
    <citation type="submission" date="2020-03" db="EMBL/GenBank/DDBJ databases">
        <title>Walnut 2.0.</title>
        <authorList>
            <person name="Marrano A."/>
            <person name="Britton M."/>
            <person name="Zimin A.V."/>
            <person name="Zaini P.A."/>
            <person name="Workman R."/>
            <person name="Puiu D."/>
            <person name="Bianco L."/>
            <person name="Allen B.J."/>
            <person name="Troggio M."/>
            <person name="Leslie C.A."/>
            <person name="Timp W."/>
            <person name="Dendekar A."/>
            <person name="Salzberg S.L."/>
            <person name="Neale D.B."/>
        </authorList>
    </citation>
    <scope>NUCLEOTIDE SEQUENCE</scope>
    <source>
        <tissue evidence="5">Leaves</tissue>
    </source>
</reference>
<evidence type="ECO:0000256" key="3">
    <source>
        <dbReference type="ARBA" id="ARBA00023163"/>
    </source>
</evidence>
<reference evidence="5" key="1">
    <citation type="submission" date="2015-10" db="EMBL/GenBank/DDBJ databases">
        <authorList>
            <person name="Martinez-Garcia P.J."/>
            <person name="Crepeau M.W."/>
            <person name="Puiu D."/>
            <person name="Gonzalez-Ibeas D."/>
            <person name="Whalen J."/>
            <person name="Stevens K."/>
            <person name="Paul R."/>
            <person name="Butterfield T."/>
            <person name="Britton M."/>
            <person name="Reagan R."/>
            <person name="Chakraborty S."/>
            <person name="Walawage S.L."/>
            <person name="Vasquez-Gross H.A."/>
            <person name="Cardeno C."/>
            <person name="Famula R."/>
            <person name="Pratt K."/>
            <person name="Kuruganti S."/>
            <person name="Aradhya M.K."/>
            <person name="Leslie C.A."/>
            <person name="Dandekar A.M."/>
            <person name="Salzberg S.L."/>
            <person name="Wegrzyn J.L."/>
            <person name="Langley C.H."/>
            <person name="Neale D.B."/>
        </authorList>
    </citation>
    <scope>NUCLEOTIDE SEQUENCE</scope>
    <source>
        <tissue evidence="5">Leaves</tissue>
    </source>
</reference>
<dbReference type="GO" id="GO:0046983">
    <property type="term" value="F:protein dimerization activity"/>
    <property type="evidence" value="ECO:0007669"/>
    <property type="project" value="InterPro"/>
</dbReference>
<evidence type="ECO:0000313" key="5">
    <source>
        <dbReference type="EMBL" id="KAF5460092.1"/>
    </source>
</evidence>
<sequence length="106" mass="12205">MGNGTLSPEDFSFLKMSFMDGNWACIFRRSSRQRWAGTRRWAVEMKMKKLQSLIPGGQRLKSDRLFLRTIDYILHLRLQVNLLQALSKVFVANLAPQGMLGVAEFI</sequence>
<evidence type="ECO:0000256" key="1">
    <source>
        <dbReference type="ARBA" id="ARBA00004123"/>
    </source>
</evidence>
<dbReference type="AlphaFoldDB" id="A0A833UPV1"/>
<dbReference type="Gramene" id="Jr09_05320_p1">
    <property type="protein sequence ID" value="cds.Jr09_05320_p1"/>
    <property type="gene ID" value="Jr09_05320"/>
</dbReference>
<keyword evidence="2" id="KW-0805">Transcription regulation</keyword>
<evidence type="ECO:0000256" key="4">
    <source>
        <dbReference type="ARBA" id="ARBA00023242"/>
    </source>
</evidence>
<accession>A0A833UPV1</accession>
<gene>
    <name evidence="5" type="ORF">F2P56_019987</name>
</gene>
<dbReference type="Proteomes" id="UP000619265">
    <property type="component" value="Unassembled WGS sequence"/>
</dbReference>
<dbReference type="EMBL" id="LIHL02000009">
    <property type="protein sequence ID" value="KAF5460092.1"/>
    <property type="molecule type" value="Genomic_DNA"/>
</dbReference>
<dbReference type="InterPro" id="IPR044660">
    <property type="entry name" value="IBH1-like"/>
</dbReference>
<evidence type="ECO:0000313" key="6">
    <source>
        <dbReference type="Proteomes" id="UP000619265"/>
    </source>
</evidence>
<dbReference type="GO" id="GO:0005634">
    <property type="term" value="C:nucleus"/>
    <property type="evidence" value="ECO:0007669"/>
    <property type="project" value="UniProtKB-SubCell"/>
</dbReference>
<keyword evidence="4" id="KW-0539">Nucleus</keyword>
<evidence type="ECO:0000256" key="2">
    <source>
        <dbReference type="ARBA" id="ARBA00023015"/>
    </source>
</evidence>
<dbReference type="PANTHER" id="PTHR33124">
    <property type="entry name" value="TRANSCRIPTION FACTOR IBH1-LIKE 1"/>
    <property type="match status" value="1"/>
</dbReference>
<dbReference type="SUPFAM" id="SSF47459">
    <property type="entry name" value="HLH, helix-loop-helix DNA-binding domain"/>
    <property type="match status" value="1"/>
</dbReference>
<keyword evidence="3" id="KW-0804">Transcription</keyword>
<name>A0A833UPV1_JUGRE</name>
<dbReference type="PANTHER" id="PTHR33124:SF9">
    <property type="entry name" value="TRANSCRIPTION FACTOR"/>
    <property type="match status" value="1"/>
</dbReference>
<comment type="caution">
    <text evidence="5">The sequence shown here is derived from an EMBL/GenBank/DDBJ whole genome shotgun (WGS) entry which is preliminary data.</text>
</comment>
<proteinExistence type="predicted"/>